<keyword evidence="3" id="KW-1185">Reference proteome</keyword>
<dbReference type="InterPro" id="IPR036291">
    <property type="entry name" value="NAD(P)-bd_dom_sf"/>
</dbReference>
<reference evidence="2 3" key="2">
    <citation type="submission" date="2018-08" db="EMBL/GenBank/DDBJ databases">
        <authorList>
            <person name="Laetsch R D."/>
            <person name="Stevens L."/>
            <person name="Kumar S."/>
            <person name="Blaxter L. M."/>
        </authorList>
    </citation>
    <scope>NUCLEOTIDE SEQUENCE [LARGE SCALE GENOMIC DNA]</scope>
</reference>
<feature type="domain" description="NAD(P)-binding" evidence="1">
    <location>
        <begin position="8"/>
        <end position="248"/>
    </location>
</feature>
<sequence>MADELNYLIVGGLSYIGLHITQYLLEKYPNVKLTILDLSSNTIYANRILKKAENYPQRCIITIGSSSNSELVKKILEERKINIVLYNVWNDDANATAVEKDHPGCFRKTLSYLTQFLEVLRCYGKLTKFILISSEEVYGNQTLKLETTATRPCSLKGAAVNACEMMLHSYIISYRIPALTVRLSAIIYGGIMDDNSLLNLEQDDSGKNETVGLLHIQDAVVGIEAALEKGQIGEVYNIGGQCDCSPFFVQHIAKLKKGVISSDEINMSQLTMSSTKAELQLLWKAKISQSEGIHEIIVKDENQWNETHEISTHKILVYGHDFALNRLSRLIENKKRYLPKSLQNENIIISKRSFDSNDVDINEIIDISPSHIVYISICDTLEENEISTSGTEAITDARSLLKTKLYAMLYVPWFLASFCNKRSIHFTYLTSCNPLDDTFFTKAVELADLPFMSFEYLMAIDKFTDRLLQHFDNILFCRVGIIIDEEDESDKMPCFNLERSFYLSVLSDCIPPIFDLALKGHTGMVDVSNPIPLDDYDFRELCNQGNRPHGASVKLLPRKNSKNGKDECIPIGTISCRHSE</sequence>
<evidence type="ECO:0000313" key="3">
    <source>
        <dbReference type="Proteomes" id="UP000271087"/>
    </source>
</evidence>
<name>A0A182EDS4_ONCOC</name>
<dbReference type="SUPFAM" id="SSF51735">
    <property type="entry name" value="NAD(P)-binding Rossmann-fold domains"/>
    <property type="match status" value="1"/>
</dbReference>
<dbReference type="OrthoDB" id="16464at2759"/>
<proteinExistence type="predicted"/>
<dbReference type="GO" id="GO:0003824">
    <property type="term" value="F:catalytic activity"/>
    <property type="evidence" value="ECO:0007669"/>
    <property type="project" value="UniProtKB-ARBA"/>
</dbReference>
<dbReference type="EMBL" id="UYRW01001873">
    <property type="protein sequence ID" value="VDK81528.1"/>
    <property type="molecule type" value="Genomic_DNA"/>
</dbReference>
<protein>
    <submittedName>
        <fullName evidence="4">NAD(P)-bd_dom domain-containing protein</fullName>
    </submittedName>
</protein>
<reference evidence="4" key="1">
    <citation type="submission" date="2016-06" db="UniProtKB">
        <authorList>
            <consortium name="WormBaseParasite"/>
        </authorList>
    </citation>
    <scope>IDENTIFICATION</scope>
</reference>
<dbReference type="STRING" id="42157.A0A182EDS4"/>
<evidence type="ECO:0000313" key="2">
    <source>
        <dbReference type="EMBL" id="VDK81528.1"/>
    </source>
</evidence>
<organism evidence="4">
    <name type="scientific">Onchocerca ochengi</name>
    <name type="common">Filarial nematode worm</name>
    <dbReference type="NCBI Taxonomy" id="42157"/>
    <lineage>
        <taxon>Eukaryota</taxon>
        <taxon>Metazoa</taxon>
        <taxon>Ecdysozoa</taxon>
        <taxon>Nematoda</taxon>
        <taxon>Chromadorea</taxon>
        <taxon>Rhabditida</taxon>
        <taxon>Spirurina</taxon>
        <taxon>Spiruromorpha</taxon>
        <taxon>Filarioidea</taxon>
        <taxon>Onchocercidae</taxon>
        <taxon>Onchocerca</taxon>
    </lineage>
</organism>
<dbReference type="WBParaSite" id="nOo.2.0.1.t06226-RA">
    <property type="protein sequence ID" value="nOo.2.0.1.t06226-RA"/>
    <property type="gene ID" value="nOo.2.0.1.g06226"/>
</dbReference>
<dbReference type="AlphaFoldDB" id="A0A182EDS4"/>
<dbReference type="InterPro" id="IPR016040">
    <property type="entry name" value="NAD(P)-bd_dom"/>
</dbReference>
<dbReference type="Pfam" id="PF16363">
    <property type="entry name" value="GDP_Man_Dehyd"/>
    <property type="match status" value="1"/>
</dbReference>
<evidence type="ECO:0000313" key="4">
    <source>
        <dbReference type="WBParaSite" id="nOo.2.0.1.t06226-RA"/>
    </source>
</evidence>
<dbReference type="Proteomes" id="UP000271087">
    <property type="component" value="Unassembled WGS sequence"/>
</dbReference>
<dbReference type="PANTHER" id="PTHR43000">
    <property type="entry name" value="DTDP-D-GLUCOSE 4,6-DEHYDRATASE-RELATED"/>
    <property type="match status" value="1"/>
</dbReference>
<dbReference type="Gene3D" id="3.40.50.720">
    <property type="entry name" value="NAD(P)-binding Rossmann-like Domain"/>
    <property type="match status" value="1"/>
</dbReference>
<evidence type="ECO:0000259" key="1">
    <source>
        <dbReference type="Pfam" id="PF16363"/>
    </source>
</evidence>
<gene>
    <name evidence="2" type="ORF">NOO_LOCUS6226</name>
</gene>
<accession>A0A182EDS4</accession>